<dbReference type="PANTHER" id="PTHR35894">
    <property type="entry name" value="GENERAL SECRETION PATHWAY PROTEIN A-RELATED"/>
    <property type="match status" value="1"/>
</dbReference>
<dbReference type="Proteomes" id="UP000258102">
    <property type="component" value="Chromosome 1"/>
</dbReference>
<gene>
    <name evidence="3" type="ORF">D0511_05605</name>
</gene>
<dbReference type="InterPro" id="IPR049945">
    <property type="entry name" value="AAA_22"/>
</dbReference>
<dbReference type="PANTHER" id="PTHR35894:SF1">
    <property type="entry name" value="PHOSPHORIBULOKINASE _ URIDINE KINASE FAMILY"/>
    <property type="match status" value="1"/>
</dbReference>
<feature type="region of interest" description="Disordered" evidence="1">
    <location>
        <begin position="85"/>
        <end position="104"/>
    </location>
</feature>
<dbReference type="KEGG" id="ppis:B1L02_12125"/>
<dbReference type="Gene3D" id="3.40.50.300">
    <property type="entry name" value="P-loop containing nucleotide triphosphate hydrolases"/>
    <property type="match status" value="1"/>
</dbReference>
<dbReference type="InterPro" id="IPR052026">
    <property type="entry name" value="ExeA_AAA_ATPase_DNA-bind"/>
</dbReference>
<protein>
    <recommendedName>
        <fullName evidence="2">ORC1/DEAH AAA+ ATPase domain-containing protein</fullName>
    </recommendedName>
</protein>
<evidence type="ECO:0000313" key="4">
    <source>
        <dbReference type="Proteomes" id="UP000258102"/>
    </source>
</evidence>
<dbReference type="InterPro" id="IPR027417">
    <property type="entry name" value="P-loop_NTPase"/>
</dbReference>
<dbReference type="AlphaFoldDB" id="A0AAD0RFU5"/>
<accession>A0AAD0RFU5</accession>
<dbReference type="SUPFAM" id="SSF52540">
    <property type="entry name" value="P-loop containing nucleoside triphosphate hydrolases"/>
    <property type="match status" value="1"/>
</dbReference>
<dbReference type="RefSeq" id="WP_088531221.1">
    <property type="nucleotide sequence ID" value="NZ_CP021646.1"/>
</dbReference>
<dbReference type="Pfam" id="PF13401">
    <property type="entry name" value="AAA_22"/>
    <property type="match status" value="1"/>
</dbReference>
<reference evidence="3 4" key="1">
    <citation type="submission" date="2018-08" db="EMBL/GenBank/DDBJ databases">
        <title>Whole Genome Sequences of Two Pseudoalteromonas piscicida Strains, DE1-A and DE2-A, which Exhibit Strong Antibacterial Activity against Vibrio vulnificus.</title>
        <authorList>
            <person name="Richards G.P."/>
            <person name="Needleman D.S."/>
            <person name="Watson M.A."/>
            <person name="Polson S.W."/>
        </authorList>
    </citation>
    <scope>NUCLEOTIDE SEQUENCE [LARGE SCALE GENOMIC DNA]</scope>
    <source>
        <strain evidence="3 4">DE2-A</strain>
    </source>
</reference>
<evidence type="ECO:0000259" key="2">
    <source>
        <dbReference type="Pfam" id="PF13401"/>
    </source>
</evidence>
<dbReference type="EMBL" id="CP031761">
    <property type="protein sequence ID" value="AXR01606.1"/>
    <property type="molecule type" value="Genomic_DNA"/>
</dbReference>
<name>A0AAD0RFU5_PSEO7</name>
<dbReference type="GO" id="GO:0016887">
    <property type="term" value="F:ATP hydrolysis activity"/>
    <property type="evidence" value="ECO:0007669"/>
    <property type="project" value="InterPro"/>
</dbReference>
<evidence type="ECO:0000313" key="3">
    <source>
        <dbReference type="EMBL" id="AXR01606.1"/>
    </source>
</evidence>
<feature type="domain" description="ORC1/DEAH AAA+ ATPase" evidence="2">
    <location>
        <begin position="146"/>
        <end position="277"/>
    </location>
</feature>
<organism evidence="3 4">
    <name type="scientific">Pseudoalteromonas piscicida</name>
    <dbReference type="NCBI Taxonomy" id="43662"/>
    <lineage>
        <taxon>Bacteria</taxon>
        <taxon>Pseudomonadati</taxon>
        <taxon>Pseudomonadota</taxon>
        <taxon>Gammaproteobacteria</taxon>
        <taxon>Alteromonadales</taxon>
        <taxon>Pseudoalteromonadaceae</taxon>
        <taxon>Pseudoalteromonas</taxon>
    </lineage>
</organism>
<sequence>MEKQTKLSVVFDVLSIKQAQVVRALAAKGIKFSTTSLSRLKTQNEWPKHCKRPEIEQHITEYLRAYGATDEQLSDLFGWDEPEQLEDDEEDEMSKKKSPQLTPSAMSHFKVRRNPFDDPRSWDELFLLDSHIQQLEELLAVAEASSMVAVTGECGSGKSTLRRAFVTKIKEDHENIMVIEPARFDRKKLTADGISMAIGRELGIQCSARGEKLDNEVKRGLIESCNSGNKHILIIDQAQDLTDDMIRHLKCIWEVESGFQRVIGIALFGQPELDAQLDQPKLREFTWRSHRIYMQPLGTNAVDYIRHKFKCVGLDVSKYFSDDALSAVKGKCIGKIEKGLSYDPEQLDKSYPMEMQVWMAKAMNLAATIKVDFIDEKFMLRV</sequence>
<evidence type="ECO:0000256" key="1">
    <source>
        <dbReference type="SAM" id="MobiDB-lite"/>
    </source>
</evidence>
<proteinExistence type="predicted"/>